<organism evidence="3 4">
    <name type="scientific">Brevibacterium celere</name>
    <dbReference type="NCBI Taxonomy" id="225845"/>
    <lineage>
        <taxon>Bacteria</taxon>
        <taxon>Bacillati</taxon>
        <taxon>Actinomycetota</taxon>
        <taxon>Actinomycetes</taxon>
        <taxon>Micrococcales</taxon>
        <taxon>Brevibacteriaceae</taxon>
        <taxon>Brevibacterium</taxon>
    </lineage>
</organism>
<feature type="domain" description="HNH nuclease" evidence="2">
    <location>
        <begin position="67"/>
        <end position="111"/>
    </location>
</feature>
<dbReference type="EMBL" id="QNSB01000003">
    <property type="protein sequence ID" value="RBP73037.1"/>
    <property type="molecule type" value="Genomic_DNA"/>
</dbReference>
<keyword evidence="3" id="KW-0540">Nuclease</keyword>
<dbReference type="RefSeq" id="WP_113903500.1">
    <property type="nucleotide sequence ID" value="NZ_QNSB01000003.1"/>
</dbReference>
<keyword evidence="3" id="KW-0255">Endonuclease</keyword>
<gene>
    <name evidence="3" type="ORF">DFO65_103332</name>
</gene>
<evidence type="ECO:0000313" key="4">
    <source>
        <dbReference type="Proteomes" id="UP000253509"/>
    </source>
</evidence>
<accession>A0A366IKS8</accession>
<dbReference type="Pfam" id="PF13392">
    <property type="entry name" value="HNH_3"/>
    <property type="match status" value="1"/>
</dbReference>
<dbReference type="SUPFAM" id="SSF54060">
    <property type="entry name" value="His-Me finger endonucleases"/>
    <property type="match status" value="1"/>
</dbReference>
<reference evidence="3 4" key="1">
    <citation type="submission" date="2018-06" db="EMBL/GenBank/DDBJ databases">
        <title>Freshwater and sediment microbial communities from various areas in North America, analyzing microbe dynamics in response to fracking.</title>
        <authorList>
            <person name="Lamendella R."/>
        </authorList>
    </citation>
    <scope>NUCLEOTIDE SEQUENCE [LARGE SCALE GENOMIC DNA]</scope>
    <source>
        <strain evidence="3 4">3b_TX</strain>
    </source>
</reference>
<proteinExistence type="predicted"/>
<dbReference type="InterPro" id="IPR010902">
    <property type="entry name" value="NUMOD4"/>
</dbReference>
<feature type="domain" description="NUMOD4" evidence="1">
    <location>
        <begin position="3"/>
        <end position="59"/>
    </location>
</feature>
<comment type="caution">
    <text evidence="3">The sequence shown here is derived from an EMBL/GenBank/DDBJ whole genome shotgun (WGS) entry which is preliminary data.</text>
</comment>
<evidence type="ECO:0000259" key="2">
    <source>
        <dbReference type="Pfam" id="PF13392"/>
    </source>
</evidence>
<dbReference type="GO" id="GO:0016788">
    <property type="term" value="F:hydrolase activity, acting on ester bonds"/>
    <property type="evidence" value="ECO:0007669"/>
    <property type="project" value="InterPro"/>
</dbReference>
<protein>
    <submittedName>
        <fullName evidence="3">HNH endonuclease</fullName>
    </submittedName>
</protein>
<name>A0A366IKS8_9MICO</name>
<keyword evidence="4" id="KW-1185">Reference proteome</keyword>
<dbReference type="Pfam" id="PF07463">
    <property type="entry name" value="NUMOD4"/>
    <property type="match status" value="1"/>
</dbReference>
<dbReference type="Gene3D" id="3.90.75.20">
    <property type="match status" value="1"/>
</dbReference>
<dbReference type="GO" id="GO:0004519">
    <property type="term" value="F:endonuclease activity"/>
    <property type="evidence" value="ECO:0007669"/>
    <property type="project" value="UniProtKB-KW"/>
</dbReference>
<keyword evidence="3" id="KW-0378">Hydrolase</keyword>
<evidence type="ECO:0000259" key="1">
    <source>
        <dbReference type="Pfam" id="PF07463"/>
    </source>
</evidence>
<sequence length="187" mass="20835">MTEEWKPIPGWEGVYEASSLGRIKSLARIVLRGGRPMKVAEKILKPSIHHTGYRRVILTRGGGRSERLVHSVIAETFHGPRPEGLEVRHRNGDKSDNSAANLAYGTSAENKQDILDHGRHPLKNRTHCPAGHELVGDNLVAWELERGHRKCRACACAHSKVHHHRELAPHFQAIADGYYQEFAGVAA</sequence>
<dbReference type="Proteomes" id="UP000253509">
    <property type="component" value="Unassembled WGS sequence"/>
</dbReference>
<evidence type="ECO:0000313" key="3">
    <source>
        <dbReference type="EMBL" id="RBP73037.1"/>
    </source>
</evidence>
<dbReference type="AlphaFoldDB" id="A0A366IKS8"/>
<dbReference type="InterPro" id="IPR044925">
    <property type="entry name" value="His-Me_finger_sf"/>
</dbReference>
<dbReference type="InterPro" id="IPR003615">
    <property type="entry name" value="HNH_nuc"/>
</dbReference>